<keyword evidence="8 9" id="KW-0472">Membrane</keyword>
<organism evidence="13 14">
    <name type="scientific">Rugosimonospora acidiphila</name>
    <dbReference type="NCBI Taxonomy" id="556531"/>
    <lineage>
        <taxon>Bacteria</taxon>
        <taxon>Bacillati</taxon>
        <taxon>Actinomycetota</taxon>
        <taxon>Actinomycetes</taxon>
        <taxon>Micromonosporales</taxon>
        <taxon>Micromonosporaceae</taxon>
        <taxon>Rugosimonospora</taxon>
    </lineage>
</organism>
<feature type="transmembrane region" description="Helical" evidence="9">
    <location>
        <begin position="409"/>
        <end position="427"/>
    </location>
</feature>
<dbReference type="InterPro" id="IPR014756">
    <property type="entry name" value="Ig_E-set"/>
</dbReference>
<keyword evidence="14" id="KW-1185">Reference proteome</keyword>
<dbReference type="InterPro" id="IPR007348">
    <property type="entry name" value="CopC_dom"/>
</dbReference>
<feature type="transmembrane region" description="Helical" evidence="9">
    <location>
        <begin position="324"/>
        <end position="348"/>
    </location>
</feature>
<evidence type="ECO:0000259" key="11">
    <source>
        <dbReference type="Pfam" id="PF04234"/>
    </source>
</evidence>
<feature type="signal peptide" evidence="10">
    <location>
        <begin position="1"/>
        <end position="27"/>
    </location>
</feature>
<dbReference type="Proteomes" id="UP001501570">
    <property type="component" value="Unassembled WGS sequence"/>
</dbReference>
<evidence type="ECO:0000256" key="10">
    <source>
        <dbReference type="SAM" id="SignalP"/>
    </source>
</evidence>
<dbReference type="Pfam" id="PF05425">
    <property type="entry name" value="CopD"/>
    <property type="match status" value="1"/>
</dbReference>
<evidence type="ECO:0000313" key="14">
    <source>
        <dbReference type="Proteomes" id="UP001501570"/>
    </source>
</evidence>
<evidence type="ECO:0000259" key="12">
    <source>
        <dbReference type="Pfam" id="PF05425"/>
    </source>
</evidence>
<evidence type="ECO:0000313" key="13">
    <source>
        <dbReference type="EMBL" id="GAA5183088.1"/>
    </source>
</evidence>
<evidence type="ECO:0000256" key="2">
    <source>
        <dbReference type="ARBA" id="ARBA00022475"/>
    </source>
</evidence>
<keyword evidence="5 10" id="KW-0732">Signal</keyword>
<dbReference type="Gene3D" id="2.60.40.1220">
    <property type="match status" value="1"/>
</dbReference>
<feature type="transmembrane region" description="Helical" evidence="9">
    <location>
        <begin position="291"/>
        <end position="312"/>
    </location>
</feature>
<dbReference type="RefSeq" id="WP_425570848.1">
    <property type="nucleotide sequence ID" value="NZ_BAABJQ010000005.1"/>
</dbReference>
<evidence type="ECO:0000256" key="5">
    <source>
        <dbReference type="ARBA" id="ARBA00022729"/>
    </source>
</evidence>
<dbReference type="InterPro" id="IPR032694">
    <property type="entry name" value="CopC/D"/>
</dbReference>
<dbReference type="PANTHER" id="PTHR34820">
    <property type="entry name" value="INNER MEMBRANE PROTEIN YEBZ"/>
    <property type="match status" value="1"/>
</dbReference>
<dbReference type="InterPro" id="IPR008457">
    <property type="entry name" value="Cu-R_CopD_dom"/>
</dbReference>
<dbReference type="Pfam" id="PF04234">
    <property type="entry name" value="CopC"/>
    <property type="match status" value="1"/>
</dbReference>
<keyword evidence="7" id="KW-0186">Copper</keyword>
<feature type="transmembrane region" description="Helical" evidence="9">
    <location>
        <begin position="228"/>
        <end position="248"/>
    </location>
</feature>
<dbReference type="SUPFAM" id="SSF81296">
    <property type="entry name" value="E set domains"/>
    <property type="match status" value="1"/>
</dbReference>
<evidence type="ECO:0000256" key="8">
    <source>
        <dbReference type="ARBA" id="ARBA00023136"/>
    </source>
</evidence>
<keyword evidence="3 9" id="KW-0812">Transmembrane</keyword>
<accession>A0ABP9RQT8</accession>
<protein>
    <submittedName>
        <fullName evidence="13">Copper resistance protein CopC</fullName>
    </submittedName>
</protein>
<evidence type="ECO:0000256" key="6">
    <source>
        <dbReference type="ARBA" id="ARBA00022989"/>
    </source>
</evidence>
<comment type="subcellular location">
    <subcellularLocation>
        <location evidence="1">Cell membrane</location>
        <topology evidence="1">Multi-pass membrane protein</topology>
    </subcellularLocation>
</comment>
<keyword evidence="6 9" id="KW-1133">Transmembrane helix</keyword>
<proteinExistence type="predicted"/>
<evidence type="ECO:0000256" key="7">
    <source>
        <dbReference type="ARBA" id="ARBA00023008"/>
    </source>
</evidence>
<comment type="caution">
    <text evidence="13">The sequence shown here is derived from an EMBL/GenBank/DDBJ whole genome shotgun (WGS) entry which is preliminary data.</text>
</comment>
<dbReference type="InterPro" id="IPR014755">
    <property type="entry name" value="Cu-Rt/internalin_Ig-like"/>
</dbReference>
<evidence type="ECO:0000256" key="1">
    <source>
        <dbReference type="ARBA" id="ARBA00004651"/>
    </source>
</evidence>
<feature type="transmembrane region" description="Helical" evidence="9">
    <location>
        <begin position="360"/>
        <end position="381"/>
    </location>
</feature>
<feature type="chain" id="PRO_5045903648" evidence="10">
    <location>
        <begin position="28"/>
        <end position="553"/>
    </location>
</feature>
<feature type="transmembrane region" description="Helical" evidence="9">
    <location>
        <begin position="182"/>
        <end position="200"/>
    </location>
</feature>
<name>A0ABP9RQT8_9ACTN</name>
<reference evidence="14" key="1">
    <citation type="journal article" date="2019" name="Int. J. Syst. Evol. Microbiol.">
        <title>The Global Catalogue of Microorganisms (GCM) 10K type strain sequencing project: providing services to taxonomists for standard genome sequencing and annotation.</title>
        <authorList>
            <consortium name="The Broad Institute Genomics Platform"/>
            <consortium name="The Broad Institute Genome Sequencing Center for Infectious Disease"/>
            <person name="Wu L."/>
            <person name="Ma J."/>
        </authorList>
    </citation>
    <scope>NUCLEOTIDE SEQUENCE [LARGE SCALE GENOMIC DNA]</scope>
    <source>
        <strain evidence="14">JCM 18304</strain>
    </source>
</reference>
<keyword evidence="4" id="KW-0479">Metal-binding</keyword>
<evidence type="ECO:0000256" key="3">
    <source>
        <dbReference type="ARBA" id="ARBA00022692"/>
    </source>
</evidence>
<feature type="transmembrane region" description="Helical" evidence="9">
    <location>
        <begin position="260"/>
        <end position="279"/>
    </location>
</feature>
<feature type="domain" description="Copper resistance protein D" evidence="12">
    <location>
        <begin position="323"/>
        <end position="426"/>
    </location>
</feature>
<feature type="domain" description="CopC" evidence="11">
    <location>
        <begin position="26"/>
        <end position="118"/>
    </location>
</feature>
<keyword evidence="2" id="KW-1003">Cell membrane</keyword>
<dbReference type="PANTHER" id="PTHR34820:SF4">
    <property type="entry name" value="INNER MEMBRANE PROTEIN YEBZ"/>
    <property type="match status" value="1"/>
</dbReference>
<dbReference type="EMBL" id="BAABJQ010000005">
    <property type="protein sequence ID" value="GAA5183088.1"/>
    <property type="molecule type" value="Genomic_DNA"/>
</dbReference>
<gene>
    <name evidence="13" type="ORF">GCM10023322_21510</name>
</gene>
<sequence length="553" mass="57073">MLVALAGALLGVAGFFALPAGPASAHAALVRTSPTQGSVVQQPPREIVITFSEAVTPVREKIKVIGPDGKRVDRGNPTISGDDMHVPLRGDTQRGTYVVGYRVISADGHPVGAAFTYSLGAPSKNTATADVSSGGQTNAVVTAGVSVADFLGYAGLILAIGPAVMLMMLWPRRLERRRTTRLAYAGLGVLALGTLLELYLEVPYSVGSGIFGISGSDLGTELVDRYGVAHLVRLAVIAVAAVLLRPVLAGGGATWQRWSLAVLGAAGVTTFGVSGHPGTSVAPALTVIADAVHLGGVSIWIGGLVVLTAFVLRQADTDELSVVLPVWSDWAAASVAALVLAGTAQALVQIGSLDALLHTTYGKLVLVKAGLLVAVLVVAVFSRQLVRRGPRDADGAPDPTVGRRLRRTVLTEVVGAVVIIGVASVLVQTTPARTQLAVSGSTGQNGVYSTTLTSSLYQLQLDVEPAQTGPNELHLYAYTPQGAPLKVVEWKVSAGLPAQGIEPIAAVLTPVTDSHEIGQVTLPVAGDWTFSFTLRTTDIDEATVTTTVKVAGT</sequence>
<evidence type="ECO:0000256" key="9">
    <source>
        <dbReference type="SAM" id="Phobius"/>
    </source>
</evidence>
<feature type="transmembrane region" description="Helical" evidence="9">
    <location>
        <begin position="150"/>
        <end position="170"/>
    </location>
</feature>
<evidence type="ECO:0000256" key="4">
    <source>
        <dbReference type="ARBA" id="ARBA00022723"/>
    </source>
</evidence>